<name>A0A8S1LNY8_9CILI</name>
<dbReference type="OrthoDB" id="287769at2759"/>
<comment type="caution">
    <text evidence="1">The sequence shown here is derived from an EMBL/GenBank/DDBJ whole genome shotgun (WGS) entry which is preliminary data.</text>
</comment>
<evidence type="ECO:0000313" key="1">
    <source>
        <dbReference type="EMBL" id="CAD8064424.1"/>
    </source>
</evidence>
<accession>A0A8S1LNY8</accession>
<sequence>MSKLIQLAFKPHYFVTRVQSINSKAKSFTAIDFYNNLLLKTQTNKNGRYKFQTNDVGQFVNMIEKDNIKEAIEGFNNILGHNNQVHCGIKDKFMLKCIEFDQTKYVLDALKFHSAIKYFPHPSVIITLAKKLDDEALIELFKILKTSPFLKIDSADLSNLIKDDPKISYEVYRVALQKKIKLQPKDLYRIARQFLSGNKVRKVGFMTQFAQENGNGNENDIYSSLSILFTHVYLTNKQQAIVELAKIIEQKDGLTILKQEEQYIKPLLEILQKQVENDEKWKSRLDELIQKLS</sequence>
<organism evidence="1 2">
    <name type="scientific">Paramecium sonneborni</name>
    <dbReference type="NCBI Taxonomy" id="65129"/>
    <lineage>
        <taxon>Eukaryota</taxon>
        <taxon>Sar</taxon>
        <taxon>Alveolata</taxon>
        <taxon>Ciliophora</taxon>
        <taxon>Intramacronucleata</taxon>
        <taxon>Oligohymenophorea</taxon>
        <taxon>Peniculida</taxon>
        <taxon>Parameciidae</taxon>
        <taxon>Paramecium</taxon>
    </lineage>
</organism>
<reference evidence="1" key="1">
    <citation type="submission" date="2021-01" db="EMBL/GenBank/DDBJ databases">
        <authorList>
            <consortium name="Genoscope - CEA"/>
            <person name="William W."/>
        </authorList>
    </citation>
    <scope>NUCLEOTIDE SEQUENCE</scope>
</reference>
<dbReference type="Proteomes" id="UP000692954">
    <property type="component" value="Unassembled WGS sequence"/>
</dbReference>
<proteinExistence type="predicted"/>
<keyword evidence="2" id="KW-1185">Reference proteome</keyword>
<dbReference type="AlphaFoldDB" id="A0A8S1LNY8"/>
<evidence type="ECO:0000313" key="2">
    <source>
        <dbReference type="Proteomes" id="UP000692954"/>
    </source>
</evidence>
<protein>
    <submittedName>
        <fullName evidence="1">Uncharacterized protein</fullName>
    </submittedName>
</protein>
<dbReference type="EMBL" id="CAJJDN010000019">
    <property type="protein sequence ID" value="CAD8064424.1"/>
    <property type="molecule type" value="Genomic_DNA"/>
</dbReference>
<gene>
    <name evidence="1" type="ORF">PSON_ATCC_30995.1.T0190108</name>
</gene>